<accession>A0A7N0SWG6</accession>
<dbReference type="Gramene" id="Kaladp0011s0059.1.v1.1">
    <property type="protein sequence ID" value="Kaladp0011s0059.1.v1.1.CDS.1"/>
    <property type="gene ID" value="Kaladp0011s0059.v1.1"/>
</dbReference>
<proteinExistence type="predicted"/>
<sequence>MTHDMKMGVTRLYGNVKPLTFPPYRKRLGDGNGGNVGIRQATCCLVCSSWLDPRLLRSQIHHSGGRIQICCKPYQGSIQIPPYYL</sequence>
<reference evidence="1" key="1">
    <citation type="submission" date="2021-01" db="UniProtKB">
        <authorList>
            <consortium name="EnsemblPlants"/>
        </authorList>
    </citation>
    <scope>IDENTIFICATION</scope>
</reference>
<dbReference type="AlphaFoldDB" id="A0A7N0SWG6"/>
<protein>
    <submittedName>
        <fullName evidence="1">Uncharacterized protein</fullName>
    </submittedName>
</protein>
<keyword evidence="2" id="KW-1185">Reference proteome</keyword>
<name>A0A7N0SWG6_KALFE</name>
<dbReference type="Proteomes" id="UP000594263">
    <property type="component" value="Unplaced"/>
</dbReference>
<evidence type="ECO:0000313" key="1">
    <source>
        <dbReference type="EnsemblPlants" id="Kaladp0011s0059.1.v1.1.CDS.1"/>
    </source>
</evidence>
<dbReference type="EnsemblPlants" id="Kaladp0011s0059.1.v1.1">
    <property type="protein sequence ID" value="Kaladp0011s0059.1.v1.1.CDS.1"/>
    <property type="gene ID" value="Kaladp0011s0059.v1.1"/>
</dbReference>
<evidence type="ECO:0000313" key="2">
    <source>
        <dbReference type="Proteomes" id="UP000594263"/>
    </source>
</evidence>
<organism evidence="1 2">
    <name type="scientific">Kalanchoe fedtschenkoi</name>
    <name type="common">Lavender scallops</name>
    <name type="synonym">South American air plant</name>
    <dbReference type="NCBI Taxonomy" id="63787"/>
    <lineage>
        <taxon>Eukaryota</taxon>
        <taxon>Viridiplantae</taxon>
        <taxon>Streptophyta</taxon>
        <taxon>Embryophyta</taxon>
        <taxon>Tracheophyta</taxon>
        <taxon>Spermatophyta</taxon>
        <taxon>Magnoliopsida</taxon>
        <taxon>eudicotyledons</taxon>
        <taxon>Gunneridae</taxon>
        <taxon>Pentapetalae</taxon>
        <taxon>Saxifragales</taxon>
        <taxon>Crassulaceae</taxon>
        <taxon>Kalanchoe</taxon>
    </lineage>
</organism>